<keyword evidence="2" id="KW-1185">Reference proteome</keyword>
<name>A0ACC1XWA5_MELAZ</name>
<evidence type="ECO:0000313" key="2">
    <source>
        <dbReference type="Proteomes" id="UP001164539"/>
    </source>
</evidence>
<evidence type="ECO:0000313" key="1">
    <source>
        <dbReference type="EMBL" id="KAJ4715735.1"/>
    </source>
</evidence>
<protein>
    <submittedName>
        <fullName evidence="1">MYB transcription factor</fullName>
    </submittedName>
</protein>
<organism evidence="1 2">
    <name type="scientific">Melia azedarach</name>
    <name type="common">Chinaberry tree</name>
    <dbReference type="NCBI Taxonomy" id="155640"/>
    <lineage>
        <taxon>Eukaryota</taxon>
        <taxon>Viridiplantae</taxon>
        <taxon>Streptophyta</taxon>
        <taxon>Embryophyta</taxon>
        <taxon>Tracheophyta</taxon>
        <taxon>Spermatophyta</taxon>
        <taxon>Magnoliopsida</taxon>
        <taxon>eudicotyledons</taxon>
        <taxon>Gunneridae</taxon>
        <taxon>Pentapetalae</taxon>
        <taxon>rosids</taxon>
        <taxon>malvids</taxon>
        <taxon>Sapindales</taxon>
        <taxon>Meliaceae</taxon>
        <taxon>Melia</taxon>
    </lineage>
</organism>
<proteinExistence type="predicted"/>
<dbReference type="EMBL" id="CM051400">
    <property type="protein sequence ID" value="KAJ4715735.1"/>
    <property type="molecule type" value="Genomic_DNA"/>
</dbReference>
<sequence length="148" mass="17154">MKKLFSFIEKHGVRNWGTLPKLAGLNRSRQSCRSRWMNYLRPNIKRGSFSEEEERIIVALFVSIGSRWSIIAAQLPGRTDNEVKNFWNTHLKKKLLRIAPYQKLSKERTDCDEIKNFHNFGGPKGSSSHLTVQRESQCERFLLGANCS</sequence>
<comment type="caution">
    <text evidence="1">The sequence shown here is derived from an EMBL/GenBank/DDBJ whole genome shotgun (WGS) entry which is preliminary data.</text>
</comment>
<dbReference type="Proteomes" id="UP001164539">
    <property type="component" value="Chromosome 7"/>
</dbReference>
<gene>
    <name evidence="1" type="ORF">OWV82_014058</name>
</gene>
<reference evidence="1 2" key="1">
    <citation type="journal article" date="2023" name="Science">
        <title>Complex scaffold remodeling in plant triterpene biosynthesis.</title>
        <authorList>
            <person name="De La Pena R."/>
            <person name="Hodgson H."/>
            <person name="Liu J.C."/>
            <person name="Stephenson M.J."/>
            <person name="Martin A.C."/>
            <person name="Owen C."/>
            <person name="Harkess A."/>
            <person name="Leebens-Mack J."/>
            <person name="Jimenez L.E."/>
            <person name="Osbourn A."/>
            <person name="Sattely E.S."/>
        </authorList>
    </citation>
    <scope>NUCLEOTIDE SEQUENCE [LARGE SCALE GENOMIC DNA]</scope>
    <source>
        <strain evidence="2">cv. JPN11</strain>
        <tissue evidence="1">Leaf</tissue>
    </source>
</reference>
<accession>A0ACC1XWA5</accession>